<keyword evidence="11" id="KW-0511">Multifunctional enzyme</keyword>
<dbReference type="GO" id="GO:0009231">
    <property type="term" value="P:riboflavin biosynthetic process"/>
    <property type="evidence" value="ECO:0007669"/>
    <property type="project" value="InterPro"/>
</dbReference>
<evidence type="ECO:0000256" key="2">
    <source>
        <dbReference type="ARBA" id="ARBA00005201"/>
    </source>
</evidence>
<evidence type="ECO:0000256" key="12">
    <source>
        <dbReference type="ARBA" id="ARBA00047880"/>
    </source>
</evidence>
<evidence type="ECO:0000256" key="14">
    <source>
        <dbReference type="PIRNR" id="PIRNR004491"/>
    </source>
</evidence>
<dbReference type="PANTHER" id="PTHR22749">
    <property type="entry name" value="RIBOFLAVIN KINASE/FMN ADENYLYLTRANSFERASE"/>
    <property type="match status" value="1"/>
</dbReference>
<comment type="pathway">
    <text evidence="2 14">Cofactor biosynthesis; FMN biosynthesis; FMN from riboflavin (ATP route): step 1/1.</text>
</comment>
<dbReference type="NCBIfam" id="TIGR00083">
    <property type="entry name" value="ribF"/>
    <property type="match status" value="1"/>
</dbReference>
<dbReference type="SUPFAM" id="SSF82114">
    <property type="entry name" value="Riboflavin kinase-like"/>
    <property type="match status" value="1"/>
</dbReference>
<reference evidence="16 17" key="1">
    <citation type="submission" date="2016-10" db="EMBL/GenBank/DDBJ databases">
        <authorList>
            <person name="de Groot N.N."/>
        </authorList>
    </citation>
    <scope>NUCLEOTIDE SEQUENCE [LARGE SCALE GENOMIC DNA]</scope>
    <source>
        <strain evidence="16 17">DSM 10317</strain>
    </source>
</reference>
<dbReference type="AlphaFoldDB" id="A0A1G5RTI3"/>
<dbReference type="EMBL" id="FMWK01000003">
    <property type="protein sequence ID" value="SCZ77306.1"/>
    <property type="molecule type" value="Genomic_DNA"/>
</dbReference>
<protein>
    <recommendedName>
        <fullName evidence="14">Riboflavin biosynthesis protein</fullName>
    </recommendedName>
    <domain>
        <recommendedName>
            <fullName evidence="14">Riboflavin kinase</fullName>
            <ecNumber evidence="14">2.7.1.26</ecNumber>
        </recommendedName>
        <alternativeName>
            <fullName evidence="14">Flavokinase</fullName>
        </alternativeName>
    </domain>
    <domain>
        <recommendedName>
            <fullName evidence="14">FMN adenylyltransferase</fullName>
            <ecNumber evidence="14">2.7.7.2</ecNumber>
        </recommendedName>
        <alternativeName>
            <fullName evidence="14">FAD pyrophosphorylase</fullName>
        </alternativeName>
        <alternativeName>
            <fullName evidence="14">FAD synthase</fullName>
        </alternativeName>
    </domain>
</protein>
<evidence type="ECO:0000256" key="10">
    <source>
        <dbReference type="ARBA" id="ARBA00022840"/>
    </source>
</evidence>
<dbReference type="InterPro" id="IPR015864">
    <property type="entry name" value="FAD_synthase"/>
</dbReference>
<keyword evidence="9 14" id="KW-0274">FAD</keyword>
<keyword evidence="8 14" id="KW-0418">Kinase</keyword>
<dbReference type="EC" id="2.7.1.26" evidence="14"/>
<comment type="similarity">
    <text evidence="14">Belongs to the ribF family.</text>
</comment>
<keyword evidence="4 14" id="KW-0288">FMN</keyword>
<feature type="domain" description="Riboflavin kinase" evidence="15">
    <location>
        <begin position="179"/>
        <end position="304"/>
    </location>
</feature>
<gene>
    <name evidence="16" type="ORF">SAMN02910350_00667</name>
</gene>
<evidence type="ECO:0000256" key="5">
    <source>
        <dbReference type="ARBA" id="ARBA00022679"/>
    </source>
</evidence>
<comment type="pathway">
    <text evidence="1 14">Cofactor biosynthesis; FAD biosynthesis; FAD from FMN: step 1/1.</text>
</comment>
<accession>A0A1G5RTI3</accession>
<evidence type="ECO:0000256" key="11">
    <source>
        <dbReference type="ARBA" id="ARBA00023268"/>
    </source>
</evidence>
<dbReference type="PIRSF" id="PIRSF004491">
    <property type="entry name" value="FAD_Synth"/>
    <property type="match status" value="1"/>
</dbReference>
<dbReference type="UniPathway" id="UPA00276">
    <property type="reaction ID" value="UER00406"/>
</dbReference>
<keyword evidence="10 14" id="KW-0067">ATP-binding</keyword>
<evidence type="ECO:0000256" key="3">
    <source>
        <dbReference type="ARBA" id="ARBA00022630"/>
    </source>
</evidence>
<keyword evidence="6 14" id="KW-0548">Nucleotidyltransferase</keyword>
<evidence type="ECO:0000256" key="8">
    <source>
        <dbReference type="ARBA" id="ARBA00022777"/>
    </source>
</evidence>
<proteinExistence type="inferred from homology"/>
<keyword evidence="3 14" id="KW-0285">Flavoprotein</keyword>
<dbReference type="UniPathway" id="UPA00277">
    <property type="reaction ID" value="UER00407"/>
</dbReference>
<organism evidence="16 17">
    <name type="scientific">Pseudobutyrivibrio xylanivorans</name>
    <dbReference type="NCBI Taxonomy" id="185007"/>
    <lineage>
        <taxon>Bacteria</taxon>
        <taxon>Bacillati</taxon>
        <taxon>Bacillota</taxon>
        <taxon>Clostridia</taxon>
        <taxon>Lachnospirales</taxon>
        <taxon>Lachnospiraceae</taxon>
        <taxon>Pseudobutyrivibrio</taxon>
    </lineage>
</organism>
<keyword evidence="5 14" id="KW-0808">Transferase</keyword>
<comment type="catalytic activity">
    <reaction evidence="12 14">
        <text>riboflavin + ATP = FMN + ADP + H(+)</text>
        <dbReference type="Rhea" id="RHEA:14357"/>
        <dbReference type="ChEBI" id="CHEBI:15378"/>
        <dbReference type="ChEBI" id="CHEBI:30616"/>
        <dbReference type="ChEBI" id="CHEBI:57986"/>
        <dbReference type="ChEBI" id="CHEBI:58210"/>
        <dbReference type="ChEBI" id="CHEBI:456216"/>
        <dbReference type="EC" id="2.7.1.26"/>
    </reaction>
</comment>
<evidence type="ECO:0000256" key="4">
    <source>
        <dbReference type="ARBA" id="ARBA00022643"/>
    </source>
</evidence>
<dbReference type="GO" id="GO:0009398">
    <property type="term" value="P:FMN biosynthetic process"/>
    <property type="evidence" value="ECO:0007669"/>
    <property type="project" value="UniProtKB-UniRule"/>
</dbReference>
<dbReference type="RefSeq" id="WP_090161205.1">
    <property type="nucleotide sequence ID" value="NZ_FMWK01000003.1"/>
</dbReference>
<dbReference type="InterPro" id="IPR023468">
    <property type="entry name" value="Riboflavin_kinase"/>
</dbReference>
<dbReference type="GO" id="GO:0008531">
    <property type="term" value="F:riboflavin kinase activity"/>
    <property type="evidence" value="ECO:0007669"/>
    <property type="project" value="UniProtKB-UniRule"/>
</dbReference>
<evidence type="ECO:0000256" key="7">
    <source>
        <dbReference type="ARBA" id="ARBA00022741"/>
    </source>
</evidence>
<dbReference type="SMART" id="SM00904">
    <property type="entry name" value="Flavokinase"/>
    <property type="match status" value="1"/>
</dbReference>
<name>A0A1G5RTI3_PSEXY</name>
<sequence length="306" mass="34765">MEYLHSLFDTKISEPTAVTVGKFDGIHRGHNLLTTDIISKKASGLKSCLITFTNSPRFLLKEDQMPCLITNKERMFMLDNNGLDYLIECPFDERLMQTDARSFIEFLVSNLNMKYMISGPDFTFGHKGAGNVQLLTELSKELGFEYKVIEKIKQNNRDISSTYIREELSLGHIDSVNDMLGYEYFVWGEVVHGAHLGHTIGIPTINIMPAKTKLVPKFGVYVTTIDFDGRIYHGVTNVGTKPSVSNENVVGIETHILDYNGDLYGKFVKVTFQSFLRPEMKFGSIEELTNQMNIDKTKAKNFFNKK</sequence>
<dbReference type="SUPFAM" id="SSF52374">
    <property type="entry name" value="Nucleotidylyl transferase"/>
    <property type="match status" value="1"/>
</dbReference>
<dbReference type="InterPro" id="IPR015865">
    <property type="entry name" value="Riboflavin_kinase_bac/euk"/>
</dbReference>
<dbReference type="InterPro" id="IPR002606">
    <property type="entry name" value="Riboflavin_kinase_bac"/>
</dbReference>
<dbReference type="EC" id="2.7.7.2" evidence="14"/>
<evidence type="ECO:0000256" key="13">
    <source>
        <dbReference type="ARBA" id="ARBA00049494"/>
    </source>
</evidence>
<dbReference type="Proteomes" id="UP000199428">
    <property type="component" value="Unassembled WGS sequence"/>
</dbReference>
<keyword evidence="7 14" id="KW-0547">Nucleotide-binding</keyword>
<dbReference type="NCBIfam" id="NF004162">
    <property type="entry name" value="PRK05627.1-5"/>
    <property type="match status" value="1"/>
</dbReference>
<dbReference type="GO" id="GO:0006747">
    <property type="term" value="P:FAD biosynthetic process"/>
    <property type="evidence" value="ECO:0007669"/>
    <property type="project" value="UniProtKB-UniRule"/>
</dbReference>
<dbReference type="GO" id="GO:0005524">
    <property type="term" value="F:ATP binding"/>
    <property type="evidence" value="ECO:0007669"/>
    <property type="project" value="UniProtKB-UniRule"/>
</dbReference>
<evidence type="ECO:0000259" key="15">
    <source>
        <dbReference type="SMART" id="SM00904"/>
    </source>
</evidence>
<dbReference type="Gene3D" id="2.40.30.30">
    <property type="entry name" value="Riboflavin kinase-like"/>
    <property type="match status" value="1"/>
</dbReference>
<dbReference type="InterPro" id="IPR023465">
    <property type="entry name" value="Riboflavin_kinase_dom_sf"/>
</dbReference>
<evidence type="ECO:0000256" key="1">
    <source>
        <dbReference type="ARBA" id="ARBA00004726"/>
    </source>
</evidence>
<dbReference type="Pfam" id="PF01687">
    <property type="entry name" value="Flavokinase"/>
    <property type="match status" value="1"/>
</dbReference>
<dbReference type="InterPro" id="IPR014729">
    <property type="entry name" value="Rossmann-like_a/b/a_fold"/>
</dbReference>
<evidence type="ECO:0000256" key="6">
    <source>
        <dbReference type="ARBA" id="ARBA00022695"/>
    </source>
</evidence>
<dbReference type="GO" id="GO:0003919">
    <property type="term" value="F:FMN adenylyltransferase activity"/>
    <property type="evidence" value="ECO:0007669"/>
    <property type="project" value="UniProtKB-UniRule"/>
</dbReference>
<comment type="catalytic activity">
    <reaction evidence="13 14">
        <text>FMN + ATP + H(+) = FAD + diphosphate</text>
        <dbReference type="Rhea" id="RHEA:17237"/>
        <dbReference type="ChEBI" id="CHEBI:15378"/>
        <dbReference type="ChEBI" id="CHEBI:30616"/>
        <dbReference type="ChEBI" id="CHEBI:33019"/>
        <dbReference type="ChEBI" id="CHEBI:57692"/>
        <dbReference type="ChEBI" id="CHEBI:58210"/>
        <dbReference type="EC" id="2.7.7.2"/>
    </reaction>
</comment>
<dbReference type="CDD" id="cd02064">
    <property type="entry name" value="FAD_synthetase_N"/>
    <property type="match status" value="1"/>
</dbReference>
<evidence type="ECO:0000313" key="17">
    <source>
        <dbReference type="Proteomes" id="UP000199428"/>
    </source>
</evidence>
<dbReference type="Gene3D" id="3.40.50.620">
    <property type="entry name" value="HUPs"/>
    <property type="match status" value="1"/>
</dbReference>
<evidence type="ECO:0000313" key="16">
    <source>
        <dbReference type="EMBL" id="SCZ77306.1"/>
    </source>
</evidence>
<dbReference type="PANTHER" id="PTHR22749:SF6">
    <property type="entry name" value="RIBOFLAVIN KINASE"/>
    <property type="match status" value="1"/>
</dbReference>
<evidence type="ECO:0000256" key="9">
    <source>
        <dbReference type="ARBA" id="ARBA00022827"/>
    </source>
</evidence>
<dbReference type="Pfam" id="PF06574">
    <property type="entry name" value="FAD_syn"/>
    <property type="match status" value="1"/>
</dbReference>